<dbReference type="OrthoDB" id="2122982at2759"/>
<evidence type="ECO:0000313" key="2">
    <source>
        <dbReference type="EMBL" id="KGO68411.1"/>
    </source>
</evidence>
<dbReference type="PANTHER" id="PTHR21540">
    <property type="entry name" value="RING FINGER AND SWIM DOMAIN-CONTAINING PROTEIN 2"/>
    <property type="match status" value="1"/>
</dbReference>
<dbReference type="Pfam" id="PF13639">
    <property type="entry name" value="zf-RING_2"/>
    <property type="match status" value="1"/>
</dbReference>
<dbReference type="AlphaFoldDB" id="A0A0A2KNE8"/>
<dbReference type="STRING" id="40296.A0A0A2KNE8"/>
<organism evidence="2 3">
    <name type="scientific">Penicillium italicum</name>
    <name type="common">Blue mold</name>
    <dbReference type="NCBI Taxonomy" id="40296"/>
    <lineage>
        <taxon>Eukaryota</taxon>
        <taxon>Fungi</taxon>
        <taxon>Dikarya</taxon>
        <taxon>Ascomycota</taxon>
        <taxon>Pezizomycotina</taxon>
        <taxon>Eurotiomycetes</taxon>
        <taxon>Eurotiomycetidae</taxon>
        <taxon>Eurotiales</taxon>
        <taxon>Aspergillaceae</taxon>
        <taxon>Penicillium</taxon>
    </lineage>
</organism>
<gene>
    <name evidence="2" type="ORF">PITC_070360</name>
</gene>
<protein>
    <submittedName>
        <fullName evidence="2">Zinc finger, RING-type</fullName>
    </submittedName>
</protein>
<comment type="caution">
    <text evidence="2">The sequence shown here is derived from an EMBL/GenBank/DDBJ whole genome shotgun (WGS) entry which is preliminary data.</text>
</comment>
<dbReference type="Proteomes" id="UP000030104">
    <property type="component" value="Unassembled WGS sequence"/>
</dbReference>
<sequence>MLAVLSMKRNLDTTTLTSTGERKPFEGECPICFQDFGTNKKTTWCQSCGSNFHDACFKTWKTTMYVSNDVVHCLYW</sequence>
<dbReference type="InterPro" id="IPR013083">
    <property type="entry name" value="Znf_RING/FYVE/PHD"/>
</dbReference>
<name>A0A0A2KNE8_PENIT</name>
<dbReference type="HOGENOM" id="CLU_2655251_0_0_1"/>
<dbReference type="EMBL" id="JQGA01001201">
    <property type="protein sequence ID" value="KGO68411.1"/>
    <property type="molecule type" value="Genomic_DNA"/>
</dbReference>
<reference evidence="2 3" key="1">
    <citation type="journal article" date="2015" name="Mol. Plant Microbe Interact.">
        <title>Genome, transcriptome, and functional analyses of Penicillium expansum provide new insights into secondary metabolism and pathogenicity.</title>
        <authorList>
            <person name="Ballester A.R."/>
            <person name="Marcet-Houben M."/>
            <person name="Levin E."/>
            <person name="Sela N."/>
            <person name="Selma-Lazaro C."/>
            <person name="Carmona L."/>
            <person name="Wisniewski M."/>
            <person name="Droby S."/>
            <person name="Gonzalez-Candelas L."/>
            <person name="Gabaldon T."/>
        </authorList>
    </citation>
    <scope>NUCLEOTIDE SEQUENCE [LARGE SCALE GENOMIC DNA]</scope>
    <source>
        <strain evidence="2 3">PHI-1</strain>
    </source>
</reference>
<dbReference type="InterPro" id="IPR001841">
    <property type="entry name" value="Znf_RING"/>
</dbReference>
<evidence type="ECO:0000313" key="3">
    <source>
        <dbReference type="Proteomes" id="UP000030104"/>
    </source>
</evidence>
<evidence type="ECO:0000259" key="1">
    <source>
        <dbReference type="Pfam" id="PF13639"/>
    </source>
</evidence>
<proteinExistence type="predicted"/>
<dbReference type="GO" id="GO:0061630">
    <property type="term" value="F:ubiquitin protein ligase activity"/>
    <property type="evidence" value="ECO:0007669"/>
    <property type="project" value="InterPro"/>
</dbReference>
<dbReference type="PhylomeDB" id="A0A0A2KNE8"/>
<dbReference type="Gene3D" id="3.30.40.10">
    <property type="entry name" value="Zinc/RING finger domain, C3HC4 (zinc finger)"/>
    <property type="match status" value="1"/>
</dbReference>
<feature type="domain" description="RING-type" evidence="1">
    <location>
        <begin position="28"/>
        <end position="63"/>
    </location>
</feature>
<dbReference type="SUPFAM" id="SSF57850">
    <property type="entry name" value="RING/U-box"/>
    <property type="match status" value="1"/>
</dbReference>
<dbReference type="PANTHER" id="PTHR21540:SF0">
    <property type="entry name" value="PHD FAMILY PROTEIN"/>
    <property type="match status" value="1"/>
</dbReference>
<accession>A0A0A2KNE8</accession>
<dbReference type="InterPro" id="IPR039903">
    <property type="entry name" value="Zswim2"/>
</dbReference>
<keyword evidence="3" id="KW-1185">Reference proteome</keyword>